<proteinExistence type="predicted"/>
<sequence>MDRQLPLPCCNEFYPMHPYANQLNEQFSCMKTKGIVRDSPIINQHLFMKPQNAYVPSSPYHRSTYGLDKAQVFPTNSSLSTMNRYLSMPSIDQVS</sequence>
<organism evidence="1 3">
    <name type="scientific">Rotaria magnacalcarata</name>
    <dbReference type="NCBI Taxonomy" id="392030"/>
    <lineage>
        <taxon>Eukaryota</taxon>
        <taxon>Metazoa</taxon>
        <taxon>Spiralia</taxon>
        <taxon>Gnathifera</taxon>
        <taxon>Rotifera</taxon>
        <taxon>Eurotatoria</taxon>
        <taxon>Bdelloidea</taxon>
        <taxon>Philodinida</taxon>
        <taxon>Philodinidae</taxon>
        <taxon>Rotaria</taxon>
    </lineage>
</organism>
<name>A0A8S2J0U4_9BILA</name>
<comment type="caution">
    <text evidence="1">The sequence shown here is derived from an EMBL/GenBank/DDBJ whole genome shotgun (WGS) entry which is preliminary data.</text>
</comment>
<dbReference type="AlphaFoldDB" id="A0A8S2J0U4"/>
<evidence type="ECO:0000313" key="2">
    <source>
        <dbReference type="EMBL" id="CAF3869133.1"/>
    </source>
</evidence>
<dbReference type="Proteomes" id="UP000681720">
    <property type="component" value="Unassembled WGS sequence"/>
</dbReference>
<evidence type="ECO:0000313" key="1">
    <source>
        <dbReference type="EMBL" id="CAF3776954.1"/>
    </source>
</evidence>
<accession>A0A8S2J0U4</accession>
<dbReference type="EMBL" id="CAJOBH010000273">
    <property type="protein sequence ID" value="CAF3776954.1"/>
    <property type="molecule type" value="Genomic_DNA"/>
</dbReference>
<gene>
    <name evidence="1" type="ORF">BYL167_LOCUS1724</name>
    <name evidence="2" type="ORF">GIL414_LOCUS4926</name>
</gene>
<protein>
    <submittedName>
        <fullName evidence="1">Uncharacterized protein</fullName>
    </submittedName>
</protein>
<dbReference type="EMBL" id="CAJOBJ010001242">
    <property type="protein sequence ID" value="CAF3869133.1"/>
    <property type="molecule type" value="Genomic_DNA"/>
</dbReference>
<dbReference type="Proteomes" id="UP000681967">
    <property type="component" value="Unassembled WGS sequence"/>
</dbReference>
<reference evidence="1" key="1">
    <citation type="submission" date="2021-02" db="EMBL/GenBank/DDBJ databases">
        <authorList>
            <person name="Nowell W R."/>
        </authorList>
    </citation>
    <scope>NUCLEOTIDE SEQUENCE</scope>
</reference>
<evidence type="ECO:0000313" key="3">
    <source>
        <dbReference type="Proteomes" id="UP000681967"/>
    </source>
</evidence>